<dbReference type="VEuPathDB" id="VectorBase:GBRI034508"/>
<keyword evidence="2" id="KW-1185">Reference proteome</keyword>
<dbReference type="EnsemblMetazoa" id="GBRI034508-RA">
    <property type="protein sequence ID" value="GBRI034508-PA"/>
    <property type="gene ID" value="GBRI034508"/>
</dbReference>
<accession>A0A1A9WW07</accession>
<reference evidence="1" key="2">
    <citation type="submission" date="2020-05" db="UniProtKB">
        <authorList>
            <consortium name="EnsemblMetazoa"/>
        </authorList>
    </citation>
    <scope>IDENTIFICATION</scope>
    <source>
        <strain evidence="1">IAEA</strain>
    </source>
</reference>
<evidence type="ECO:0000313" key="1">
    <source>
        <dbReference type="EnsemblMetazoa" id="GBRI034508-PA"/>
    </source>
</evidence>
<protein>
    <submittedName>
        <fullName evidence="1">Uncharacterized protein</fullName>
    </submittedName>
</protein>
<reference evidence="2" key="1">
    <citation type="submission" date="2014-03" db="EMBL/GenBank/DDBJ databases">
        <authorList>
            <person name="Aksoy S."/>
            <person name="Warren W."/>
            <person name="Wilson R.K."/>
        </authorList>
    </citation>
    <scope>NUCLEOTIDE SEQUENCE [LARGE SCALE GENOMIC DNA]</scope>
    <source>
        <strain evidence="2">IAEA</strain>
    </source>
</reference>
<name>A0A1A9WW07_9MUSC</name>
<dbReference type="AlphaFoldDB" id="A0A1A9WW07"/>
<proteinExistence type="predicted"/>
<dbReference type="Proteomes" id="UP000091820">
    <property type="component" value="Unassembled WGS sequence"/>
</dbReference>
<evidence type="ECO:0000313" key="2">
    <source>
        <dbReference type="Proteomes" id="UP000091820"/>
    </source>
</evidence>
<sequence>MSFKKKHTELHCNCDALFSVLNVLSPRRLEKTSGKCHLLLFETVESEEYVSESDVKSEMVNTNTNAVSLPRLEETTLII</sequence>
<organism evidence="1 2">
    <name type="scientific">Glossina brevipalpis</name>
    <dbReference type="NCBI Taxonomy" id="37001"/>
    <lineage>
        <taxon>Eukaryota</taxon>
        <taxon>Metazoa</taxon>
        <taxon>Ecdysozoa</taxon>
        <taxon>Arthropoda</taxon>
        <taxon>Hexapoda</taxon>
        <taxon>Insecta</taxon>
        <taxon>Pterygota</taxon>
        <taxon>Neoptera</taxon>
        <taxon>Endopterygota</taxon>
        <taxon>Diptera</taxon>
        <taxon>Brachycera</taxon>
        <taxon>Muscomorpha</taxon>
        <taxon>Hippoboscoidea</taxon>
        <taxon>Glossinidae</taxon>
        <taxon>Glossina</taxon>
    </lineage>
</organism>